<dbReference type="AlphaFoldDB" id="A0A9P6XQ70"/>
<accession>A0A9P6XQ70</accession>
<gene>
    <name evidence="2" type="ORF">G6F50_017591</name>
</gene>
<protein>
    <submittedName>
        <fullName evidence="2">Uncharacterized protein</fullName>
    </submittedName>
</protein>
<dbReference type="Proteomes" id="UP000740926">
    <property type="component" value="Unassembled WGS sequence"/>
</dbReference>
<evidence type="ECO:0000256" key="1">
    <source>
        <dbReference type="SAM" id="MobiDB-lite"/>
    </source>
</evidence>
<comment type="caution">
    <text evidence="2">The sequence shown here is derived from an EMBL/GenBank/DDBJ whole genome shotgun (WGS) entry which is preliminary data.</text>
</comment>
<evidence type="ECO:0000313" key="2">
    <source>
        <dbReference type="EMBL" id="KAG1530033.1"/>
    </source>
</evidence>
<feature type="region of interest" description="Disordered" evidence="1">
    <location>
        <begin position="43"/>
        <end position="73"/>
    </location>
</feature>
<reference evidence="2 3" key="1">
    <citation type="journal article" date="2020" name="Microb. Genom.">
        <title>Genetic diversity of clinical and environmental Mucorales isolates obtained from an investigation of mucormycosis cases among solid organ transplant recipients.</title>
        <authorList>
            <person name="Nguyen M.H."/>
            <person name="Kaul D."/>
            <person name="Muto C."/>
            <person name="Cheng S.J."/>
            <person name="Richter R.A."/>
            <person name="Bruno V.M."/>
            <person name="Liu G."/>
            <person name="Beyhan S."/>
            <person name="Sundermann A.J."/>
            <person name="Mounaud S."/>
            <person name="Pasculle A.W."/>
            <person name="Nierman W.C."/>
            <person name="Driscoll E."/>
            <person name="Cumbie R."/>
            <person name="Clancy C.J."/>
            <person name="Dupont C.L."/>
        </authorList>
    </citation>
    <scope>NUCLEOTIDE SEQUENCE [LARGE SCALE GENOMIC DNA]</scope>
    <source>
        <strain evidence="2 3">GL24</strain>
    </source>
</reference>
<evidence type="ECO:0000313" key="3">
    <source>
        <dbReference type="Proteomes" id="UP000740926"/>
    </source>
</evidence>
<proteinExistence type="predicted"/>
<feature type="compositionally biased region" description="Low complexity" evidence="1">
    <location>
        <begin position="43"/>
        <end position="54"/>
    </location>
</feature>
<name>A0A9P6XQ70_9FUNG</name>
<organism evidence="2 3">
    <name type="scientific">Rhizopus delemar</name>
    <dbReference type="NCBI Taxonomy" id="936053"/>
    <lineage>
        <taxon>Eukaryota</taxon>
        <taxon>Fungi</taxon>
        <taxon>Fungi incertae sedis</taxon>
        <taxon>Mucoromycota</taxon>
        <taxon>Mucoromycotina</taxon>
        <taxon>Mucoromycetes</taxon>
        <taxon>Mucorales</taxon>
        <taxon>Mucorineae</taxon>
        <taxon>Rhizopodaceae</taxon>
        <taxon>Rhizopus</taxon>
    </lineage>
</organism>
<keyword evidence="3" id="KW-1185">Reference proteome</keyword>
<sequence>MEGLEWRPAAVILAHDDARMGGEVLTLQGAERQQPWNALCQGRWQHQYGQQQDQPANSPATQRRRSPRMLPGTAMVAARPARWSY</sequence>
<dbReference type="EMBL" id="JAANIU010013374">
    <property type="protein sequence ID" value="KAG1530033.1"/>
    <property type="molecule type" value="Genomic_DNA"/>
</dbReference>